<evidence type="ECO:0000256" key="1">
    <source>
        <dbReference type="SAM" id="Phobius"/>
    </source>
</evidence>
<keyword evidence="1" id="KW-1133">Transmembrane helix</keyword>
<dbReference type="RefSeq" id="WP_184339503.1">
    <property type="nucleotide sequence ID" value="NZ_JACHIG010000004.1"/>
</dbReference>
<dbReference type="EMBL" id="JACHIG010000004">
    <property type="protein sequence ID" value="MBB5032578.1"/>
    <property type="molecule type" value="Genomic_DNA"/>
</dbReference>
<name>A0A7W7YAF0_9BACT</name>
<keyword evidence="1" id="KW-0472">Membrane</keyword>
<sequence>MLTAGLVSAFLKDNMRMARYIASGIVCALGIGVLTFLFTGAGHGWTSGVYSAFPSFVGAPLAAVAWASSQKAVTLACSSIAILIGLGTDLFLFFSTLEEGSNYLGRVWEAMPFLLAVWVLLFAGWQMVAISAAFKRS</sequence>
<evidence type="ECO:0000313" key="2">
    <source>
        <dbReference type="EMBL" id="MBB5032578.1"/>
    </source>
</evidence>
<feature type="transmembrane region" description="Helical" evidence="1">
    <location>
        <begin position="20"/>
        <end position="41"/>
    </location>
</feature>
<feature type="transmembrane region" description="Helical" evidence="1">
    <location>
        <begin position="113"/>
        <end position="134"/>
    </location>
</feature>
<keyword evidence="3" id="KW-1185">Reference proteome</keyword>
<dbReference type="AlphaFoldDB" id="A0A7W7YAF0"/>
<gene>
    <name evidence="2" type="ORF">HNQ65_002160</name>
</gene>
<feature type="transmembrane region" description="Helical" evidence="1">
    <location>
        <begin position="47"/>
        <end position="66"/>
    </location>
</feature>
<feature type="transmembrane region" description="Helical" evidence="1">
    <location>
        <begin position="73"/>
        <end position="93"/>
    </location>
</feature>
<proteinExistence type="predicted"/>
<comment type="caution">
    <text evidence="2">The sequence shown here is derived from an EMBL/GenBank/DDBJ whole genome shotgun (WGS) entry which is preliminary data.</text>
</comment>
<accession>A0A7W7YAF0</accession>
<evidence type="ECO:0000313" key="3">
    <source>
        <dbReference type="Proteomes" id="UP000590740"/>
    </source>
</evidence>
<keyword evidence="1" id="KW-0812">Transmembrane</keyword>
<organism evidence="2 3">
    <name type="scientific">Prosthecobacter vanneervenii</name>
    <dbReference type="NCBI Taxonomy" id="48466"/>
    <lineage>
        <taxon>Bacteria</taxon>
        <taxon>Pseudomonadati</taxon>
        <taxon>Verrucomicrobiota</taxon>
        <taxon>Verrucomicrobiia</taxon>
        <taxon>Verrucomicrobiales</taxon>
        <taxon>Verrucomicrobiaceae</taxon>
        <taxon>Prosthecobacter</taxon>
    </lineage>
</organism>
<protein>
    <submittedName>
        <fullName evidence="2">Uncharacterized protein</fullName>
    </submittedName>
</protein>
<dbReference type="Proteomes" id="UP000590740">
    <property type="component" value="Unassembled WGS sequence"/>
</dbReference>
<reference evidence="2 3" key="1">
    <citation type="submission" date="2020-08" db="EMBL/GenBank/DDBJ databases">
        <title>Genomic Encyclopedia of Type Strains, Phase IV (KMG-IV): sequencing the most valuable type-strain genomes for metagenomic binning, comparative biology and taxonomic classification.</title>
        <authorList>
            <person name="Goeker M."/>
        </authorList>
    </citation>
    <scope>NUCLEOTIDE SEQUENCE [LARGE SCALE GENOMIC DNA]</scope>
    <source>
        <strain evidence="2 3">DSM 12252</strain>
    </source>
</reference>